<dbReference type="Proteomes" id="UP000765338">
    <property type="component" value="Unassembled WGS sequence"/>
</dbReference>
<keyword evidence="1" id="KW-0472">Membrane</keyword>
<keyword evidence="1" id="KW-0812">Transmembrane</keyword>
<organism evidence="2 3">
    <name type="scientific">Bombella mellum</name>
    <dbReference type="NCBI Taxonomy" id="2039288"/>
    <lineage>
        <taxon>Bacteria</taxon>
        <taxon>Pseudomonadati</taxon>
        <taxon>Pseudomonadota</taxon>
        <taxon>Alphaproteobacteria</taxon>
        <taxon>Acetobacterales</taxon>
        <taxon>Acetobacteraceae</taxon>
        <taxon>Bombella</taxon>
    </lineage>
</organism>
<name>A0ABR5ZRI4_9PROT</name>
<comment type="caution">
    <text evidence="2">The sequence shown here is derived from an EMBL/GenBank/DDBJ whole genome shotgun (WGS) entry which is preliminary data.</text>
</comment>
<evidence type="ECO:0000256" key="1">
    <source>
        <dbReference type="SAM" id="Phobius"/>
    </source>
</evidence>
<gene>
    <name evidence="2" type="ORF">CPA56_02840</name>
</gene>
<protein>
    <submittedName>
        <fullName evidence="2">Uncharacterized protein</fullName>
    </submittedName>
</protein>
<dbReference type="EMBL" id="PDLY01000001">
    <property type="protein sequence ID" value="MBA5726932.1"/>
    <property type="molecule type" value="Genomic_DNA"/>
</dbReference>
<evidence type="ECO:0000313" key="3">
    <source>
        <dbReference type="Proteomes" id="UP000765338"/>
    </source>
</evidence>
<keyword evidence="1" id="KW-1133">Transmembrane helix</keyword>
<proteinExistence type="predicted"/>
<accession>A0ABR5ZRI4</accession>
<reference evidence="2 3" key="1">
    <citation type="submission" date="2017-10" db="EMBL/GenBank/DDBJ databases">
        <authorList>
            <person name="Jakob F."/>
        </authorList>
    </citation>
    <scope>NUCLEOTIDE SEQUENCE [LARGE SCALE GENOMIC DNA]</scope>
    <source>
        <strain evidence="2 3">TMW 2.1889</strain>
    </source>
</reference>
<sequence>MAVEMMVRVVAVIVHVLLAGWLFRQGVRLMEFHIADMKSERVGPMFLVTLDVRLVDTQYDCTAIPDEVMQRTTRTGCGPDAIRLSVQAFFDDLPTMTEAEWHGWLVGRLQQK</sequence>
<evidence type="ECO:0000313" key="2">
    <source>
        <dbReference type="EMBL" id="MBA5726932.1"/>
    </source>
</evidence>
<feature type="transmembrane region" description="Helical" evidence="1">
    <location>
        <begin position="6"/>
        <end position="23"/>
    </location>
</feature>
<keyword evidence="3" id="KW-1185">Reference proteome</keyword>